<evidence type="ECO:0000313" key="2">
    <source>
        <dbReference type="Proteomes" id="UP001152658"/>
    </source>
</evidence>
<evidence type="ECO:0000313" key="1">
    <source>
        <dbReference type="EMBL" id="CAH8222253.1"/>
    </source>
</evidence>
<dbReference type="Proteomes" id="UP001152658">
    <property type="component" value="Unassembled WGS sequence"/>
</dbReference>
<name>A0ABM9FP04_9VIBR</name>
<dbReference type="RefSeq" id="WP_168521666.1">
    <property type="nucleotide sequence ID" value="NZ_CALYLA010000019.1"/>
</dbReference>
<protein>
    <recommendedName>
        <fullName evidence="3">Transposase</fullName>
    </recommendedName>
</protein>
<proteinExistence type="predicted"/>
<reference evidence="1" key="1">
    <citation type="submission" date="2022-06" db="EMBL/GenBank/DDBJ databases">
        <authorList>
            <person name="Goudenege D."/>
            <person name="Le Roux F."/>
        </authorList>
    </citation>
    <scope>NUCLEOTIDE SEQUENCE</scope>
    <source>
        <strain evidence="1">12-063</strain>
    </source>
</reference>
<organism evidence="1 2">
    <name type="scientific">Vibrio aestuarianus</name>
    <dbReference type="NCBI Taxonomy" id="28171"/>
    <lineage>
        <taxon>Bacteria</taxon>
        <taxon>Pseudomonadati</taxon>
        <taxon>Pseudomonadota</taxon>
        <taxon>Gammaproteobacteria</taxon>
        <taxon>Vibrionales</taxon>
        <taxon>Vibrionaceae</taxon>
        <taxon>Vibrio</taxon>
    </lineage>
</organism>
<keyword evidence="2" id="KW-1185">Reference proteome</keyword>
<comment type="caution">
    <text evidence="1">The sequence shown here is derived from an EMBL/GenBank/DDBJ whole genome shotgun (WGS) entry which is preliminary data.</text>
</comment>
<sequence length="58" mass="6571">MTTIATLGIDIGKRSFHVIGRDENEKQVKKAKYSRQKLLEFIANLPPCLIAITPRFQA</sequence>
<accession>A0ABM9FP04</accession>
<evidence type="ECO:0008006" key="3">
    <source>
        <dbReference type="Google" id="ProtNLM"/>
    </source>
</evidence>
<gene>
    <name evidence="1" type="ORF">VAE063_940017</name>
</gene>
<dbReference type="EMBL" id="CALYLK010000135">
    <property type="protein sequence ID" value="CAH8222253.1"/>
    <property type="molecule type" value="Genomic_DNA"/>
</dbReference>